<dbReference type="PANTHER" id="PTHR33437:SF2">
    <property type="entry name" value="OS06G0361200 PROTEIN"/>
    <property type="match status" value="1"/>
</dbReference>
<dbReference type="OrthoDB" id="909915at2759"/>
<dbReference type="EMBL" id="CACSLK010021763">
    <property type="protein sequence ID" value="CAA0821924.1"/>
    <property type="molecule type" value="Genomic_DNA"/>
</dbReference>
<dbReference type="AlphaFoldDB" id="A0A9N7N3Q1"/>
<sequence length="399" mass="46115">MPTGYQPPKFQQFDGKGSPKHHIAHFIETCNDAGTYGDRLVKQFVRSLKGNAFEWYTDLEANSIDSWEQLEQEFLNRFYSTRRTVSMIELTHTKQWDEEPVIDYINRWRNLSLNCKDRLSEASAIEMCTQGMHWGLQYILQGIQPRSFEELATRAHDMEFSINASGVKNPPVHEHQRFKDRNEAKKGGKFTTRAPNKEVKEAMAVNARPIKLKGNTSEKAVEEKEVPQDRGQRKLTLKKMQAKQYPFLDSDVCGIFDDLIQEQLIELPEMKRPEEAEQVDNPKYCKYHRLVSHSIEDCFVFKDRVMQLARQGKISLEEDKGSANFASIVTCEEGYESFACHLTSEQEDVPNHEESTDDKERCDPQDNDVAVTFTDEDLMLGSKPHNSPLFVTGYTREKK</sequence>
<accession>A0A9N7N3Q1</accession>
<organism evidence="3 4">
    <name type="scientific">Striga hermonthica</name>
    <name type="common">Purple witchweed</name>
    <name type="synonym">Buchnera hermonthica</name>
    <dbReference type="NCBI Taxonomy" id="68872"/>
    <lineage>
        <taxon>Eukaryota</taxon>
        <taxon>Viridiplantae</taxon>
        <taxon>Streptophyta</taxon>
        <taxon>Embryophyta</taxon>
        <taxon>Tracheophyta</taxon>
        <taxon>Spermatophyta</taxon>
        <taxon>Magnoliopsida</taxon>
        <taxon>eudicotyledons</taxon>
        <taxon>Gunneridae</taxon>
        <taxon>Pentapetalae</taxon>
        <taxon>asterids</taxon>
        <taxon>lamiids</taxon>
        <taxon>Lamiales</taxon>
        <taxon>Orobanchaceae</taxon>
        <taxon>Buchnereae</taxon>
        <taxon>Striga</taxon>
    </lineage>
</organism>
<keyword evidence="4" id="KW-1185">Reference proteome</keyword>
<feature type="non-terminal residue" evidence="3">
    <location>
        <position position="399"/>
    </location>
</feature>
<dbReference type="InterPro" id="IPR005162">
    <property type="entry name" value="Retrotrans_gag_dom"/>
</dbReference>
<dbReference type="Pfam" id="PF03732">
    <property type="entry name" value="Retrotrans_gag"/>
    <property type="match status" value="1"/>
</dbReference>
<evidence type="ECO:0000256" key="1">
    <source>
        <dbReference type="SAM" id="MobiDB-lite"/>
    </source>
</evidence>
<feature type="region of interest" description="Disordered" evidence="1">
    <location>
        <begin position="345"/>
        <end position="368"/>
    </location>
</feature>
<evidence type="ECO:0000313" key="4">
    <source>
        <dbReference type="Proteomes" id="UP001153555"/>
    </source>
</evidence>
<proteinExistence type="predicted"/>
<evidence type="ECO:0000313" key="3">
    <source>
        <dbReference type="EMBL" id="CAA0821924.1"/>
    </source>
</evidence>
<dbReference type="PANTHER" id="PTHR33437">
    <property type="entry name" value="OS06G0361200 PROTEIN"/>
    <property type="match status" value="1"/>
</dbReference>
<comment type="caution">
    <text evidence="3">The sequence shown here is derived from an EMBL/GenBank/DDBJ whole genome shotgun (WGS) entry which is preliminary data.</text>
</comment>
<feature type="domain" description="Retrotransposon gag" evidence="2">
    <location>
        <begin position="44"/>
        <end position="133"/>
    </location>
</feature>
<gene>
    <name evidence="3" type="ORF">SHERM_19567</name>
</gene>
<name>A0A9N7N3Q1_STRHE</name>
<protein>
    <recommendedName>
        <fullName evidence="2">Retrotransposon gag domain-containing protein</fullName>
    </recommendedName>
</protein>
<reference evidence="3" key="1">
    <citation type="submission" date="2019-12" db="EMBL/GenBank/DDBJ databases">
        <authorList>
            <person name="Scholes J."/>
        </authorList>
    </citation>
    <scope>NUCLEOTIDE SEQUENCE</scope>
</reference>
<evidence type="ECO:0000259" key="2">
    <source>
        <dbReference type="Pfam" id="PF03732"/>
    </source>
</evidence>
<dbReference type="Proteomes" id="UP001153555">
    <property type="component" value="Unassembled WGS sequence"/>
</dbReference>
<feature type="compositionally biased region" description="Basic and acidic residues" evidence="1">
    <location>
        <begin position="349"/>
        <end position="364"/>
    </location>
</feature>